<organism evidence="3 4">
    <name type="scientific">Paractinoplanes ovalisporus</name>
    <dbReference type="NCBI Taxonomy" id="2810368"/>
    <lineage>
        <taxon>Bacteria</taxon>
        <taxon>Bacillati</taxon>
        <taxon>Actinomycetota</taxon>
        <taxon>Actinomycetes</taxon>
        <taxon>Micromonosporales</taxon>
        <taxon>Micromonosporaceae</taxon>
        <taxon>Paractinoplanes</taxon>
    </lineage>
</organism>
<feature type="transmembrane region" description="Helical" evidence="2">
    <location>
        <begin position="74"/>
        <end position="94"/>
    </location>
</feature>
<accession>A0ABS2AAJ1</accession>
<evidence type="ECO:0000313" key="4">
    <source>
        <dbReference type="Proteomes" id="UP000632138"/>
    </source>
</evidence>
<keyword evidence="2" id="KW-0472">Membrane</keyword>
<comment type="caution">
    <text evidence="3">The sequence shown here is derived from an EMBL/GenBank/DDBJ whole genome shotgun (WGS) entry which is preliminary data.</text>
</comment>
<feature type="compositionally biased region" description="Low complexity" evidence="1">
    <location>
        <begin position="211"/>
        <end position="220"/>
    </location>
</feature>
<feature type="transmembrane region" description="Helical" evidence="2">
    <location>
        <begin position="100"/>
        <end position="118"/>
    </location>
</feature>
<protein>
    <submittedName>
        <fullName evidence="3">Uncharacterized protein</fullName>
    </submittedName>
</protein>
<gene>
    <name evidence="3" type="ORF">JIG36_14925</name>
</gene>
<evidence type="ECO:0000256" key="1">
    <source>
        <dbReference type="SAM" id="MobiDB-lite"/>
    </source>
</evidence>
<evidence type="ECO:0000313" key="3">
    <source>
        <dbReference type="EMBL" id="MBM2616852.1"/>
    </source>
</evidence>
<keyword evidence="2" id="KW-0812">Transmembrane</keyword>
<dbReference type="Proteomes" id="UP000632138">
    <property type="component" value="Unassembled WGS sequence"/>
</dbReference>
<name>A0ABS2AAJ1_9ACTN</name>
<proteinExistence type="predicted"/>
<dbReference type="EMBL" id="JAENHP010000004">
    <property type="protein sequence ID" value="MBM2616852.1"/>
    <property type="molecule type" value="Genomic_DNA"/>
</dbReference>
<reference evidence="3 4" key="1">
    <citation type="submission" date="2021-01" db="EMBL/GenBank/DDBJ databases">
        <title>Actinoplanes sp. nov. LDG1-06 isolated from lichen.</title>
        <authorList>
            <person name="Saeng-In P."/>
            <person name="Phongsopitanun W."/>
            <person name="Kanchanasin P."/>
            <person name="Yuki M."/>
            <person name="Kudo T."/>
            <person name="Ohkuma M."/>
            <person name="Tanasupawat S."/>
        </authorList>
    </citation>
    <scope>NUCLEOTIDE SEQUENCE [LARGE SCALE GENOMIC DNA]</scope>
    <source>
        <strain evidence="3 4">LDG1-06</strain>
    </source>
</reference>
<keyword evidence="4" id="KW-1185">Reference proteome</keyword>
<keyword evidence="2" id="KW-1133">Transmembrane helix</keyword>
<feature type="region of interest" description="Disordered" evidence="1">
    <location>
        <begin position="127"/>
        <end position="239"/>
    </location>
</feature>
<dbReference type="RefSeq" id="WP_203376890.1">
    <property type="nucleotide sequence ID" value="NZ_JAENHP010000004.1"/>
</dbReference>
<sequence length="260" mass="26449">MRERREGRVGTVSGLALLAGGTAMAASVGGDHQSLSATLLLGALTLGLGHSLLDEIKRQARRAAARWSRSDTTNAVLLGVWAETSLLASILLFHSSATRAVGLVLAVAYAAACGYFVTERRRTVAETTPAVAAPGRQPTVKPDEEPGEEPGAGHLPTTVDLGVISPPSPTAAVTTAGDEPRRPEDDGTVLHQRHGGFSGHAPTAGHGPMMSARRPSAGPAPALPTHPMSHGPAKHGRSVAHAPAAHIFAGSEAAGATNAA</sequence>
<evidence type="ECO:0000256" key="2">
    <source>
        <dbReference type="SAM" id="Phobius"/>
    </source>
</evidence>
<feature type="transmembrane region" description="Helical" evidence="2">
    <location>
        <begin position="35"/>
        <end position="53"/>
    </location>
</feature>